<evidence type="ECO:0000256" key="5">
    <source>
        <dbReference type="ARBA" id="ARBA00038253"/>
    </source>
</evidence>
<dbReference type="Gene3D" id="1.25.40.10">
    <property type="entry name" value="Tetratricopeptide repeat domain"/>
    <property type="match status" value="2"/>
</dbReference>
<dbReference type="Pfam" id="PF07228">
    <property type="entry name" value="SpoIIE"/>
    <property type="match status" value="1"/>
</dbReference>
<evidence type="ECO:0000256" key="7">
    <source>
        <dbReference type="SAM" id="Phobius"/>
    </source>
</evidence>
<evidence type="ECO:0000256" key="6">
    <source>
        <dbReference type="PROSITE-ProRule" id="PRU00339"/>
    </source>
</evidence>
<evidence type="ECO:0000256" key="1">
    <source>
        <dbReference type="ARBA" id="ARBA00004496"/>
    </source>
</evidence>
<evidence type="ECO:0000256" key="4">
    <source>
        <dbReference type="ARBA" id="ARBA00022803"/>
    </source>
</evidence>
<gene>
    <name evidence="9" type="ORF">FRY74_10135</name>
</gene>
<feature type="repeat" description="TPR" evidence="6">
    <location>
        <begin position="270"/>
        <end position="303"/>
    </location>
</feature>
<name>A0A5C6RT31_9FLAO</name>
<dbReference type="SMART" id="SM00331">
    <property type="entry name" value="PP2C_SIG"/>
    <property type="match status" value="1"/>
</dbReference>
<dbReference type="InterPro" id="IPR051476">
    <property type="entry name" value="Bac_ResReg_Asp_Phosphatase"/>
</dbReference>
<dbReference type="EMBL" id="VOOS01000004">
    <property type="protein sequence ID" value="TXB64800.1"/>
    <property type="molecule type" value="Genomic_DNA"/>
</dbReference>
<dbReference type="AlphaFoldDB" id="A0A5C6RT31"/>
<dbReference type="SUPFAM" id="SSF48452">
    <property type="entry name" value="TPR-like"/>
    <property type="match status" value="2"/>
</dbReference>
<feature type="repeat" description="TPR" evidence="6">
    <location>
        <begin position="310"/>
        <end position="343"/>
    </location>
</feature>
<evidence type="ECO:0000256" key="2">
    <source>
        <dbReference type="ARBA" id="ARBA00022490"/>
    </source>
</evidence>
<dbReference type="RefSeq" id="WP_147101104.1">
    <property type="nucleotide sequence ID" value="NZ_VOOS01000004.1"/>
</dbReference>
<keyword evidence="10" id="KW-1185">Reference proteome</keyword>
<dbReference type="InterPro" id="IPR011990">
    <property type="entry name" value="TPR-like_helical_dom_sf"/>
</dbReference>
<keyword evidence="2" id="KW-0963">Cytoplasm</keyword>
<sequence>MKYLIYILLFLLPLVGFSQNFADKEYYLVDSLVLEEFSEKEIAIIDSCLNLFHSSNIDTIKVNAISFMVESSSNFNLWPKYNRWLYQYVDSLLNKELSKKTQIKLLNIKAGTINNIGFVYGEQGDVEKQLFYYKKAMSIFKENNDLKGVAGALNNIGYVVERQGNSEEGLKYYFESLKIEKALNNKAEVAKRLNNIAAVYQNQGILEKALEYYYKSIKIKEELADTDGLGYSYNNLGYIYLDQKDSAQAFISLIKGLKNFKASSSTFGIAMAYNSIGYAYDKFKNYSKAHLYYQKSLKIYEELNNKLGYAIAYNNIGGLYKKESSYDLALKNYLIALELLEEVGNKKYLSKALHSIGELYFLKGDFKKATDYGEKNRKLAEEIGFPSNIKDASILLSQLYEKQGDGMKALAYYKKYSLMKDSLYNDETQKVTIQQQSKFEYQKKKELDDANNEKRIAVEKEKQKRQYIVLIIIIVASSLVFILMLIIYRRLRITKKQKIIIEEQRDIVEEAHKEIRDSINYAERIQRSFLATEELLNKNLVDYFVFFKPKDVVSGDFYWAGLLANNQFAIVNADSTGHGVPGAIMSILNISSVEKAVEKGITNPAEIFNDTRKTIIERLKKDGSEEGGKDGMDASIISFDFDNNKFNYTAAQNPIWIVRNGELLEIKPEKMPIGKHDNDTAPFVGGEFETQKGDVIYTLTDGFQDQFGGEKGKKFKVKPFKSLLISIAYLPMEEQKEILNNKFAAWKGKEEQVDDVCVIGVKIN</sequence>
<feature type="domain" description="PPM-type phosphatase" evidence="8">
    <location>
        <begin position="538"/>
        <end position="763"/>
    </location>
</feature>
<dbReference type="OrthoDB" id="6190788at2"/>
<keyword evidence="3" id="KW-0677">Repeat</keyword>
<dbReference type="Pfam" id="PF13424">
    <property type="entry name" value="TPR_12"/>
    <property type="match status" value="2"/>
</dbReference>
<evidence type="ECO:0000313" key="9">
    <source>
        <dbReference type="EMBL" id="TXB64800.1"/>
    </source>
</evidence>
<dbReference type="InterPro" id="IPR036457">
    <property type="entry name" value="PPM-type-like_dom_sf"/>
</dbReference>
<dbReference type="Pfam" id="PF13181">
    <property type="entry name" value="TPR_8"/>
    <property type="match status" value="1"/>
</dbReference>
<keyword evidence="7" id="KW-0472">Membrane</keyword>
<dbReference type="PROSITE" id="PS50005">
    <property type="entry name" value="TPR"/>
    <property type="match status" value="4"/>
</dbReference>
<keyword evidence="7" id="KW-1133">Transmembrane helix</keyword>
<feature type="repeat" description="TPR" evidence="6">
    <location>
        <begin position="110"/>
        <end position="143"/>
    </location>
</feature>
<dbReference type="Gene3D" id="3.60.40.10">
    <property type="entry name" value="PPM-type phosphatase domain"/>
    <property type="match status" value="1"/>
</dbReference>
<reference evidence="9 10" key="1">
    <citation type="submission" date="2019-08" db="EMBL/GenBank/DDBJ databases">
        <title>Genome of Vicingus serpentipes NCIMB 15042.</title>
        <authorList>
            <person name="Bowman J.P."/>
        </authorList>
    </citation>
    <scope>NUCLEOTIDE SEQUENCE [LARGE SCALE GENOMIC DNA]</scope>
    <source>
        <strain evidence="9 10">NCIMB 15042</strain>
    </source>
</reference>
<dbReference type="Pfam" id="PF13374">
    <property type="entry name" value="TPR_10"/>
    <property type="match status" value="1"/>
</dbReference>
<comment type="caution">
    <text evidence="9">The sequence shown here is derived from an EMBL/GenBank/DDBJ whole genome shotgun (WGS) entry which is preliminary data.</text>
</comment>
<organism evidence="9 10">
    <name type="scientific">Vicingus serpentipes</name>
    <dbReference type="NCBI Taxonomy" id="1926625"/>
    <lineage>
        <taxon>Bacteria</taxon>
        <taxon>Pseudomonadati</taxon>
        <taxon>Bacteroidota</taxon>
        <taxon>Flavobacteriia</taxon>
        <taxon>Flavobacteriales</taxon>
        <taxon>Vicingaceae</taxon>
        <taxon>Vicingus</taxon>
    </lineage>
</organism>
<feature type="transmembrane region" description="Helical" evidence="7">
    <location>
        <begin position="467"/>
        <end position="488"/>
    </location>
</feature>
<evidence type="ECO:0000256" key="3">
    <source>
        <dbReference type="ARBA" id="ARBA00022737"/>
    </source>
</evidence>
<dbReference type="GO" id="GO:0005737">
    <property type="term" value="C:cytoplasm"/>
    <property type="evidence" value="ECO:0007669"/>
    <property type="project" value="UniProtKB-SubCell"/>
</dbReference>
<dbReference type="SMART" id="SM00028">
    <property type="entry name" value="TPR"/>
    <property type="match status" value="7"/>
</dbReference>
<accession>A0A5C6RT31</accession>
<dbReference type="InterPro" id="IPR001932">
    <property type="entry name" value="PPM-type_phosphatase-like_dom"/>
</dbReference>
<protein>
    <submittedName>
        <fullName evidence="9">Tetratricopeptide repeat protein</fullName>
    </submittedName>
</protein>
<dbReference type="Proteomes" id="UP000321721">
    <property type="component" value="Unassembled WGS sequence"/>
</dbReference>
<keyword evidence="7" id="KW-0812">Transmembrane</keyword>
<comment type="subcellular location">
    <subcellularLocation>
        <location evidence="1">Cytoplasm</location>
    </subcellularLocation>
</comment>
<comment type="similarity">
    <text evidence="5">Belongs to the Rap family.</text>
</comment>
<proteinExistence type="inferred from homology"/>
<dbReference type="PANTHER" id="PTHR46630:SF1">
    <property type="entry name" value="TETRATRICOPEPTIDE REPEAT PROTEIN 29"/>
    <property type="match status" value="1"/>
</dbReference>
<evidence type="ECO:0000313" key="10">
    <source>
        <dbReference type="Proteomes" id="UP000321721"/>
    </source>
</evidence>
<dbReference type="InterPro" id="IPR019734">
    <property type="entry name" value="TPR_rpt"/>
</dbReference>
<keyword evidence="4 6" id="KW-0802">TPR repeat</keyword>
<evidence type="ECO:0000259" key="8">
    <source>
        <dbReference type="SMART" id="SM00331"/>
    </source>
</evidence>
<dbReference type="PANTHER" id="PTHR46630">
    <property type="entry name" value="TETRATRICOPEPTIDE REPEAT PROTEIN 29"/>
    <property type="match status" value="1"/>
</dbReference>
<feature type="repeat" description="TPR" evidence="6">
    <location>
        <begin position="190"/>
        <end position="223"/>
    </location>
</feature>